<dbReference type="EMBL" id="CAJVPM010001578">
    <property type="protein sequence ID" value="CAG8469584.1"/>
    <property type="molecule type" value="Genomic_DNA"/>
</dbReference>
<sequence length="993" mass="115564">MKRSSRTTNPSRCTDVPKLRKKRHKKEPFDVEIVQETSQKISIIDFDNVDIPANAFSPKEHDLILINKEINKAEVTNETDEAYEEENYETDEAYEEENYEESEAESLIDEELNTHFTDIIHDVPLIDIIEEDPLSDEILEEKSSEFRGFDGEYGPYFPNFTSSMLYIWITKHMISTSAYEDLVKILTHDGFRKEDVIQNIRRMRKWRYRLPLLTVHQHDVPVCQAKAPSILVSTKKAFTISPLAHLEYILNNPTIMPKLYFGPGVLREEKSEFWHGNLWQDSPFFGEHEIRCNNGVTYKAGDFVLCQTSFQFICRIRSIVTNEINKDCKVKVDRLLQHHNLPNCRFDSDRHTRGNGKELWIVEGDSTFIDPENIRKPISVWLRDLPEPQTYSYYVQEIVYNFNGRWKYRDISKRHRLPCEYITIRPPPLQIPTFKIFLDIYYDNFGTYRNVYHSLGGVYMQIGNMLQSDRKLLKNHFLIGFVPFGTSFDDFIKPVLKDIQCLENGFIMSTLYGDAWVVGGIGCITADLPQGNDLAGVKRHNALHGCRTCNASIEQFTDPSYNYAENARFKQHTEKQFVDIKNQQTKMGKEQLATEYGLTITSGSLSVLKWDNHVQTLHDIYHAMAGKARTLLDATLNIFNATGEEAFLTCWKNIEKPACWCRMPNPLRHRQSFMFSDVLKLAILMPFILRRFLKPCYIKPDILKKWQENSSKKPVTQLCSLWTTEAKTLKLAFSTTMTEHIYKELQEMLNKERDMLIQLFPEYFTNLPNLHVNTHLLQHAQNFATLVNTAVGVKEIVHRTFKVIVPHTNRKVIELSLTQQYNVRQALRHVVDGWKDPRFGEFANTFSNLTTDLKLHKIFSNWYAIENPPLFSQDEENGKYINLNLEIIGIGVLNTTEDPIRLKLRVGDIIELAENSEGIIYAKIKAIFVHQANDGHNYAFFQFYRFQELNFLDSVLECPYYKVRTSEEAYNEIFWVGNAGTVVTTNNDKTKKK</sequence>
<protein>
    <submittedName>
        <fullName evidence="1">1011_t:CDS:1</fullName>
    </submittedName>
</protein>
<keyword evidence="2" id="KW-1185">Reference proteome</keyword>
<proteinExistence type="predicted"/>
<gene>
    <name evidence="1" type="ORF">SCALOS_LOCUS1969</name>
</gene>
<organism evidence="1 2">
    <name type="scientific">Scutellospora calospora</name>
    <dbReference type="NCBI Taxonomy" id="85575"/>
    <lineage>
        <taxon>Eukaryota</taxon>
        <taxon>Fungi</taxon>
        <taxon>Fungi incertae sedis</taxon>
        <taxon>Mucoromycota</taxon>
        <taxon>Glomeromycotina</taxon>
        <taxon>Glomeromycetes</taxon>
        <taxon>Diversisporales</taxon>
        <taxon>Gigasporaceae</taxon>
        <taxon>Scutellospora</taxon>
    </lineage>
</organism>
<evidence type="ECO:0000313" key="1">
    <source>
        <dbReference type="EMBL" id="CAG8469584.1"/>
    </source>
</evidence>
<accession>A0ACA9KEN2</accession>
<evidence type="ECO:0000313" key="2">
    <source>
        <dbReference type="Proteomes" id="UP000789860"/>
    </source>
</evidence>
<comment type="caution">
    <text evidence="1">The sequence shown here is derived from an EMBL/GenBank/DDBJ whole genome shotgun (WGS) entry which is preliminary data.</text>
</comment>
<reference evidence="1" key="1">
    <citation type="submission" date="2021-06" db="EMBL/GenBank/DDBJ databases">
        <authorList>
            <person name="Kallberg Y."/>
            <person name="Tangrot J."/>
            <person name="Rosling A."/>
        </authorList>
    </citation>
    <scope>NUCLEOTIDE SEQUENCE</scope>
    <source>
        <strain evidence="1">AU212A</strain>
    </source>
</reference>
<name>A0ACA9KEN2_9GLOM</name>
<dbReference type="Proteomes" id="UP000789860">
    <property type="component" value="Unassembled WGS sequence"/>
</dbReference>